<dbReference type="Proteomes" id="UP000265614">
    <property type="component" value="Unassembled WGS sequence"/>
</dbReference>
<protein>
    <submittedName>
        <fullName evidence="1">Uncharacterized protein</fullName>
    </submittedName>
</protein>
<accession>A0A3A3Z3S7</accession>
<gene>
    <name evidence="1" type="ORF">D5H78_00515</name>
</gene>
<name>A0A3A3Z3S7_9ACTN</name>
<dbReference type="EMBL" id="QZEZ01000001">
    <property type="protein sequence ID" value="RJK97558.1"/>
    <property type="molecule type" value="Genomic_DNA"/>
</dbReference>
<evidence type="ECO:0000313" key="1">
    <source>
        <dbReference type="EMBL" id="RJK97558.1"/>
    </source>
</evidence>
<reference evidence="1 2" key="1">
    <citation type="submission" date="2018-09" db="EMBL/GenBank/DDBJ databases">
        <title>YIM 75000 draft genome.</title>
        <authorList>
            <person name="Tang S."/>
            <person name="Feng Y."/>
        </authorList>
    </citation>
    <scope>NUCLEOTIDE SEQUENCE [LARGE SCALE GENOMIC DNA]</scope>
    <source>
        <strain evidence="1 2">YIM 75000</strain>
    </source>
</reference>
<organism evidence="1 2">
    <name type="scientific">Vallicoccus soli</name>
    <dbReference type="NCBI Taxonomy" id="2339232"/>
    <lineage>
        <taxon>Bacteria</taxon>
        <taxon>Bacillati</taxon>
        <taxon>Actinomycetota</taxon>
        <taxon>Actinomycetes</taxon>
        <taxon>Motilibacterales</taxon>
        <taxon>Vallicoccaceae</taxon>
        <taxon>Vallicoccus</taxon>
    </lineage>
</organism>
<evidence type="ECO:0000313" key="2">
    <source>
        <dbReference type="Proteomes" id="UP000265614"/>
    </source>
</evidence>
<dbReference type="RefSeq" id="WP_119948457.1">
    <property type="nucleotide sequence ID" value="NZ_QZEZ01000001.1"/>
</dbReference>
<keyword evidence="2" id="KW-1185">Reference proteome</keyword>
<sequence>MSAPAREAPVVRSGPWCAATCRCGWASPRRSSERRVERDLAEHACLLDPARGSGAGAAGAAGA</sequence>
<comment type="caution">
    <text evidence="1">The sequence shown here is derived from an EMBL/GenBank/DDBJ whole genome shotgun (WGS) entry which is preliminary data.</text>
</comment>
<dbReference type="AlphaFoldDB" id="A0A3A3Z3S7"/>
<proteinExistence type="predicted"/>